<sequence length="159" mass="17203">MGFQPPLSAASAGPSWLNSAVLRRGDGSDRSENDSNNNNNHHHHGGGGGEDELLDGGGGVGDWERAKCKVTEWRWGAEKTEGRWRRRGPRRRLLRGRVCGGGLSLAARTGVGVDAEKGREGRSLILQIGEGRRSRRRIRVLVWAAGRRFVGGGVFGRVG</sequence>
<dbReference type="Proteomes" id="UP001497516">
    <property type="component" value="Chromosome 7"/>
</dbReference>
<feature type="region of interest" description="Disordered" evidence="1">
    <location>
        <begin position="20"/>
        <end position="58"/>
    </location>
</feature>
<dbReference type="AlphaFoldDB" id="A0AAV2FPJ3"/>
<name>A0AAV2FPJ3_9ROSI</name>
<evidence type="ECO:0000313" key="2">
    <source>
        <dbReference type="EMBL" id="CAL1400259.1"/>
    </source>
</evidence>
<keyword evidence="3" id="KW-1185">Reference proteome</keyword>
<protein>
    <submittedName>
        <fullName evidence="2">Uncharacterized protein</fullName>
    </submittedName>
</protein>
<gene>
    <name evidence="2" type="ORF">LTRI10_LOCUS40400</name>
</gene>
<dbReference type="EMBL" id="OZ034820">
    <property type="protein sequence ID" value="CAL1400259.1"/>
    <property type="molecule type" value="Genomic_DNA"/>
</dbReference>
<feature type="compositionally biased region" description="Basic and acidic residues" evidence="1">
    <location>
        <begin position="23"/>
        <end position="33"/>
    </location>
</feature>
<accession>A0AAV2FPJ3</accession>
<evidence type="ECO:0000313" key="3">
    <source>
        <dbReference type="Proteomes" id="UP001497516"/>
    </source>
</evidence>
<reference evidence="2 3" key="1">
    <citation type="submission" date="2024-04" db="EMBL/GenBank/DDBJ databases">
        <authorList>
            <person name="Fracassetti M."/>
        </authorList>
    </citation>
    <scope>NUCLEOTIDE SEQUENCE [LARGE SCALE GENOMIC DNA]</scope>
</reference>
<organism evidence="2 3">
    <name type="scientific">Linum trigynum</name>
    <dbReference type="NCBI Taxonomy" id="586398"/>
    <lineage>
        <taxon>Eukaryota</taxon>
        <taxon>Viridiplantae</taxon>
        <taxon>Streptophyta</taxon>
        <taxon>Embryophyta</taxon>
        <taxon>Tracheophyta</taxon>
        <taxon>Spermatophyta</taxon>
        <taxon>Magnoliopsida</taxon>
        <taxon>eudicotyledons</taxon>
        <taxon>Gunneridae</taxon>
        <taxon>Pentapetalae</taxon>
        <taxon>rosids</taxon>
        <taxon>fabids</taxon>
        <taxon>Malpighiales</taxon>
        <taxon>Linaceae</taxon>
        <taxon>Linum</taxon>
    </lineage>
</organism>
<evidence type="ECO:0000256" key="1">
    <source>
        <dbReference type="SAM" id="MobiDB-lite"/>
    </source>
</evidence>
<proteinExistence type="predicted"/>